<dbReference type="Gene3D" id="3.30.420.240">
    <property type="match status" value="1"/>
</dbReference>
<accession>A0A0F9NYD4</accession>
<gene>
    <name evidence="1" type="ORF">LCGC14_1204300</name>
</gene>
<comment type="caution">
    <text evidence="1">The sequence shown here is derived from an EMBL/GenBank/DDBJ whole genome shotgun (WGS) entry which is preliminary data.</text>
</comment>
<proteinExistence type="predicted"/>
<sequence>MELKLDSWQKRVLDTKGNLVICSGRQSGKSTVISIDAGEYALNNSNKSIMIIASVERQALLLFEKVLSYIYNKDKRMIMKKKDKPTKHELKLTNGSIIRCLPTGDSGYGIRGYTIDRLYADEAHFINEDVWAAVTPMLATTGGDIILLSTPFGTNGYFYRCFYDKNFTSIHVNTEEVAEGRENPQRTLMLEFLKDEKLRMTKLQYQQEYLGLFVGGIQRFFPDELIEQICIHKRFLNDLNITRGEPQPQILKYNKNGELFQGIDIARMGGDETVLVSGERINKDRIIQFDIEIPEAQTLTDTARLIIHKDRLINHKKIYMDDGGLGVGVFDILYEDPQTKRKIIPLNNASREIERKYEKNKIKIRKIPLLGEDMALNLRNLAEKGKIELIDDPRIRQSLKSMQCDYSDGKLKIYGNYSHIFEALKRMAHCMKNKSLNIYIY</sequence>
<evidence type="ECO:0000313" key="1">
    <source>
        <dbReference type="EMBL" id="KKM93850.1"/>
    </source>
</evidence>
<dbReference type="SUPFAM" id="SSF52540">
    <property type="entry name" value="P-loop containing nucleoside triphosphate hydrolases"/>
    <property type="match status" value="1"/>
</dbReference>
<dbReference type="Gene3D" id="3.40.50.300">
    <property type="entry name" value="P-loop containing nucleotide triphosphate hydrolases"/>
    <property type="match status" value="1"/>
</dbReference>
<name>A0A0F9NYD4_9ZZZZ</name>
<dbReference type="AlphaFoldDB" id="A0A0F9NYD4"/>
<reference evidence="1" key="1">
    <citation type="journal article" date="2015" name="Nature">
        <title>Complex archaea that bridge the gap between prokaryotes and eukaryotes.</title>
        <authorList>
            <person name="Spang A."/>
            <person name="Saw J.H."/>
            <person name="Jorgensen S.L."/>
            <person name="Zaremba-Niedzwiedzka K."/>
            <person name="Martijn J."/>
            <person name="Lind A.E."/>
            <person name="van Eijk R."/>
            <person name="Schleper C."/>
            <person name="Guy L."/>
            <person name="Ettema T.J."/>
        </authorList>
    </citation>
    <scope>NUCLEOTIDE SEQUENCE</scope>
</reference>
<dbReference type="EMBL" id="LAZR01006216">
    <property type="protein sequence ID" value="KKM93850.1"/>
    <property type="molecule type" value="Genomic_DNA"/>
</dbReference>
<organism evidence="1">
    <name type="scientific">marine sediment metagenome</name>
    <dbReference type="NCBI Taxonomy" id="412755"/>
    <lineage>
        <taxon>unclassified sequences</taxon>
        <taxon>metagenomes</taxon>
        <taxon>ecological metagenomes</taxon>
    </lineage>
</organism>
<protein>
    <submittedName>
        <fullName evidence="1">Uncharacterized protein</fullName>
    </submittedName>
</protein>
<dbReference type="Pfam" id="PF03237">
    <property type="entry name" value="Terminase_6N"/>
    <property type="match status" value="1"/>
</dbReference>
<dbReference type="InterPro" id="IPR027417">
    <property type="entry name" value="P-loop_NTPase"/>
</dbReference>